<evidence type="ECO:0000313" key="5">
    <source>
        <dbReference type="EMBL" id="ETP50010.1"/>
    </source>
</evidence>
<feature type="repeat" description="ANK" evidence="3">
    <location>
        <begin position="148"/>
        <end position="180"/>
    </location>
</feature>
<evidence type="ECO:0000256" key="3">
    <source>
        <dbReference type="PROSITE-ProRule" id="PRU00023"/>
    </source>
</evidence>
<dbReference type="InterPro" id="IPR011009">
    <property type="entry name" value="Kinase-like_dom_sf"/>
</dbReference>
<dbReference type="GO" id="GO:0005524">
    <property type="term" value="F:ATP binding"/>
    <property type="evidence" value="ECO:0007669"/>
    <property type="project" value="InterPro"/>
</dbReference>
<reference evidence="5 6" key="1">
    <citation type="submission" date="2013-11" db="EMBL/GenBank/DDBJ databases">
        <title>The Genome Sequence of Phytophthora parasitica P10297.</title>
        <authorList>
            <consortium name="The Broad Institute Genomics Platform"/>
            <person name="Russ C."/>
            <person name="Tyler B."/>
            <person name="Panabieres F."/>
            <person name="Shan W."/>
            <person name="Tripathy S."/>
            <person name="Grunwald N."/>
            <person name="Machado M."/>
            <person name="Johnson C.S."/>
            <person name="Walker B."/>
            <person name="Young S.K."/>
            <person name="Zeng Q."/>
            <person name="Gargeya S."/>
            <person name="Fitzgerald M."/>
            <person name="Haas B."/>
            <person name="Abouelleil A."/>
            <person name="Allen A.W."/>
            <person name="Alvarado L."/>
            <person name="Arachchi H.M."/>
            <person name="Berlin A.M."/>
            <person name="Chapman S.B."/>
            <person name="Gainer-Dewar J."/>
            <person name="Goldberg J."/>
            <person name="Griggs A."/>
            <person name="Gujja S."/>
            <person name="Hansen M."/>
            <person name="Howarth C."/>
            <person name="Imamovic A."/>
            <person name="Ireland A."/>
            <person name="Larimer J."/>
            <person name="McCowan C."/>
            <person name="Murphy C."/>
            <person name="Pearson M."/>
            <person name="Poon T.W."/>
            <person name="Priest M."/>
            <person name="Roberts A."/>
            <person name="Saif S."/>
            <person name="Shea T."/>
            <person name="Sisk P."/>
            <person name="Sykes S."/>
            <person name="Wortman J."/>
            <person name="Nusbaum C."/>
            <person name="Birren B."/>
        </authorList>
    </citation>
    <scope>NUCLEOTIDE SEQUENCE [LARGE SCALE GENOMIC DNA]</scope>
    <source>
        <strain evidence="5 6">P10297</strain>
    </source>
</reference>
<dbReference type="InterPro" id="IPR001245">
    <property type="entry name" value="Ser-Thr/Tyr_kinase_cat_dom"/>
</dbReference>
<keyword evidence="5" id="KW-0723">Serine/threonine-protein kinase</keyword>
<name>W2ZSJ0_PHYNI</name>
<dbReference type="PANTHER" id="PTHR24166">
    <property type="entry name" value="ROLLING PEBBLES, ISOFORM B"/>
    <property type="match status" value="1"/>
</dbReference>
<keyword evidence="5" id="KW-0808">Transferase</keyword>
<keyword evidence="5" id="KW-0418">Kinase</keyword>
<dbReference type="GO" id="GO:0004674">
    <property type="term" value="F:protein serine/threonine kinase activity"/>
    <property type="evidence" value="ECO:0007669"/>
    <property type="project" value="UniProtKB-KW"/>
</dbReference>
<feature type="repeat" description="ANK" evidence="3">
    <location>
        <begin position="394"/>
        <end position="426"/>
    </location>
</feature>
<feature type="domain" description="Protein kinase" evidence="4">
    <location>
        <begin position="440"/>
        <end position="714"/>
    </location>
</feature>
<evidence type="ECO:0000259" key="4">
    <source>
        <dbReference type="PROSITE" id="PS50011"/>
    </source>
</evidence>
<dbReference type="SUPFAM" id="SSF56112">
    <property type="entry name" value="Protein kinase-like (PK-like)"/>
    <property type="match status" value="2"/>
</dbReference>
<dbReference type="PROSITE" id="PS00108">
    <property type="entry name" value="PROTEIN_KINASE_ST"/>
    <property type="match status" value="1"/>
</dbReference>
<feature type="repeat" description="ANK" evidence="3">
    <location>
        <begin position="313"/>
        <end position="345"/>
    </location>
</feature>
<dbReference type="PROSITE" id="PS50088">
    <property type="entry name" value="ANK_REPEAT"/>
    <property type="match status" value="5"/>
</dbReference>
<accession>W2ZSJ0</accession>
<dbReference type="PROSITE" id="PS50011">
    <property type="entry name" value="PROTEIN_KINASE_DOM"/>
    <property type="match status" value="2"/>
</dbReference>
<keyword evidence="2 3" id="KW-0040">ANK repeat</keyword>
<evidence type="ECO:0000256" key="1">
    <source>
        <dbReference type="ARBA" id="ARBA00022737"/>
    </source>
</evidence>
<dbReference type="InterPro" id="IPR050889">
    <property type="entry name" value="Dendritic_Spine_Reg/Scaffold"/>
</dbReference>
<sequence length="1465" mass="164394">MSSEQDNGDFPLLTSVAVVCREYLTEWSVMRRIEDFVDFSQRYYFEVACGKSLRLAKRVFARTGRANQLRSNDLVMGLCEAGKTKRLDVIEWLCTTGEEVAGIRRQDLLTEQTFFHGSLMYTAAHTGNFSVMRWILDNGVPVNQKDSGGRTVLHEGAIKGHVLMVQLLLDSGADVNESDNKGQTALHLSSSNCGVVELLVNHGADVFATDLAGCTPLSNAVAACNFEVTEFLLKSYYCSSRPSSKDLWHALFAAAREDRDDIIQHLVEVLNVDLSIVSRRGTTALDDAVVACAMNSVKTLLSLGADANRPNAFGTTPVMEACHQCDLDVLHLLLREGASVQSVDIAGRSAVHYAAEGGPNAEHYSGFVQSIVGYDAIVFMLLEHGADVNCVDQRGWTPLHYAVANNRVDVVKELIASGANIMAETMSSKTAMTIAFERGYEDVSTLLTGSGSVPQLPDTKVRTPSSAEYFLDSMDVRFAPDEENQEGFWLDTPVAIKVMEDWYPTKFAEELERWSRLNHPHIIKLYGACHGTRIRQPFFVHERVAFSSLFHYWAVGSDDVKMWDKLYEAALGVQYLHDRNIIHGGLSCDSIAIAGNGGAKLHNFGSEYLSLGRCYYHTLTAAPEVLSGLPTSFESDVYSLGLTIVQACSRSKNPWGLDHEQGARSRLLPRRPATMTDKQWHLVTRMCCYDPRDRPSASHVVRQLEIFTHEHKILQDDRMKPHKPDQKQVSHMLGEITNMCEGSRATDMMSRKVYDRLKDVFEKLTLQNDDLMTRQYHNILRYYYNRLKRTRSAGTAQASRFAVSRCVAEDTLSVHRDLDSFMDSARLSRSSEVHQWRDKWKFYRNQQQHKHLEKFKDFSSLLKDMDDPKEREEALTYLRFELSKHPMSYVTSTATDLVHIKSVLSIPPLQSAEWFIPAYEVQFDEFDEFSSGAFGSVHHGQWKRARVVVKKLRLREYEREDDMDDSYEVEPLNLANDSGGGEWKDDTQGILVFLNEVKIWITLFHPHILDDYLRGHPNELWEKLYEAALGLRYLHTKRVVHGDLKCNNILVGCDGYAKLTDFGLSILDMSNSREGEEVEYETEANDKPKIGAIRWKAPEVLNGEKATMEADVYSFGMCILEATTGKYPWGIIPDLAVKYHVLKKRRIPQRPLHCSDEAYGLVEQMCFNPCERTDYNVQTLDGIFPQTTSVNFTERSTDFASLNAVLDLAVSSNLLSSFIEDPLIIEEANVAAESFSLLGMDFNFTADIKQLNITGITTVVPRHINATSRNSLQLGADFSGNLQVSATIELEVEQLNHQWYQICWTDILHPVTCPPAVIDVDVTLGLDLLTLGLNGTFDMLGCAAGVATSECTNVTVSNILTYALTDKLDLLISRVLTRFVDASIQDLAVGFDSITALDFAFKGQSVLITQLTSALLDFTANEINKKGTTYKIVIEVVNKLAVAILNKVIEDQLEPKFEATCLGTR</sequence>
<evidence type="ECO:0000256" key="2">
    <source>
        <dbReference type="ARBA" id="ARBA00023043"/>
    </source>
</evidence>
<feature type="domain" description="Protein kinase" evidence="4">
    <location>
        <begin position="923"/>
        <end position="1184"/>
    </location>
</feature>
<dbReference type="InterPro" id="IPR008271">
    <property type="entry name" value="Ser/Thr_kinase_AS"/>
</dbReference>
<dbReference type="PANTHER" id="PTHR24166:SF48">
    <property type="entry name" value="PROTEIN VAPYRIN"/>
    <property type="match status" value="1"/>
</dbReference>
<dbReference type="InterPro" id="IPR002110">
    <property type="entry name" value="Ankyrin_rpt"/>
</dbReference>
<dbReference type="OrthoDB" id="127766at2759"/>
<dbReference type="Gene3D" id="1.10.510.10">
    <property type="entry name" value="Transferase(Phosphotransferase) domain 1"/>
    <property type="match status" value="2"/>
</dbReference>
<dbReference type="Pfam" id="PF12796">
    <property type="entry name" value="Ank_2"/>
    <property type="match status" value="3"/>
</dbReference>
<comment type="caution">
    <text evidence="5">The sequence shown here is derived from an EMBL/GenBank/DDBJ whole genome shotgun (WGS) entry which is preliminary data.</text>
</comment>
<dbReference type="Proteomes" id="UP000018948">
    <property type="component" value="Unassembled WGS sequence"/>
</dbReference>
<dbReference type="PROSITE" id="PS50297">
    <property type="entry name" value="ANK_REP_REGION"/>
    <property type="match status" value="3"/>
</dbReference>
<dbReference type="Gene3D" id="1.25.40.20">
    <property type="entry name" value="Ankyrin repeat-containing domain"/>
    <property type="match status" value="1"/>
</dbReference>
<dbReference type="EMBL" id="ANIY01001020">
    <property type="protein sequence ID" value="ETP50010.1"/>
    <property type="molecule type" value="Genomic_DNA"/>
</dbReference>
<gene>
    <name evidence="5" type="ORF">F442_04577</name>
</gene>
<dbReference type="Gene3D" id="3.30.200.20">
    <property type="entry name" value="Phosphorylase Kinase, domain 1"/>
    <property type="match status" value="2"/>
</dbReference>
<organism evidence="5 6">
    <name type="scientific">Phytophthora nicotianae P10297</name>
    <dbReference type="NCBI Taxonomy" id="1317064"/>
    <lineage>
        <taxon>Eukaryota</taxon>
        <taxon>Sar</taxon>
        <taxon>Stramenopiles</taxon>
        <taxon>Oomycota</taxon>
        <taxon>Peronosporomycetes</taxon>
        <taxon>Peronosporales</taxon>
        <taxon>Peronosporaceae</taxon>
        <taxon>Phytophthora</taxon>
    </lineage>
</organism>
<proteinExistence type="predicted"/>
<feature type="repeat" description="ANK" evidence="3">
    <location>
        <begin position="280"/>
        <end position="312"/>
    </location>
</feature>
<dbReference type="SUPFAM" id="SSF48403">
    <property type="entry name" value="Ankyrin repeat"/>
    <property type="match status" value="1"/>
</dbReference>
<dbReference type="Pfam" id="PF00023">
    <property type="entry name" value="Ank"/>
    <property type="match status" value="1"/>
</dbReference>
<feature type="repeat" description="ANK" evidence="3">
    <location>
        <begin position="346"/>
        <end position="393"/>
    </location>
</feature>
<keyword evidence="1" id="KW-0677">Repeat</keyword>
<dbReference type="Pfam" id="PF07714">
    <property type="entry name" value="PK_Tyr_Ser-Thr"/>
    <property type="match status" value="2"/>
</dbReference>
<dbReference type="SMART" id="SM00220">
    <property type="entry name" value="S_TKc"/>
    <property type="match status" value="2"/>
</dbReference>
<dbReference type="InterPro" id="IPR000719">
    <property type="entry name" value="Prot_kinase_dom"/>
</dbReference>
<protein>
    <submittedName>
        <fullName evidence="5">Serine/threonine protein kinase</fullName>
    </submittedName>
</protein>
<dbReference type="SMART" id="SM00248">
    <property type="entry name" value="ANK"/>
    <property type="match status" value="10"/>
</dbReference>
<evidence type="ECO:0000313" key="6">
    <source>
        <dbReference type="Proteomes" id="UP000018948"/>
    </source>
</evidence>
<dbReference type="CDD" id="cd00180">
    <property type="entry name" value="PKc"/>
    <property type="match status" value="1"/>
</dbReference>
<dbReference type="InterPro" id="IPR036770">
    <property type="entry name" value="Ankyrin_rpt-contain_sf"/>
</dbReference>